<feature type="region of interest" description="Disordered" evidence="1">
    <location>
        <begin position="1"/>
        <end position="21"/>
    </location>
</feature>
<organism evidence="2 3">
    <name type="scientific">Zophobas morio</name>
    <dbReference type="NCBI Taxonomy" id="2755281"/>
    <lineage>
        <taxon>Eukaryota</taxon>
        <taxon>Metazoa</taxon>
        <taxon>Ecdysozoa</taxon>
        <taxon>Arthropoda</taxon>
        <taxon>Hexapoda</taxon>
        <taxon>Insecta</taxon>
        <taxon>Pterygota</taxon>
        <taxon>Neoptera</taxon>
        <taxon>Endopterygota</taxon>
        <taxon>Coleoptera</taxon>
        <taxon>Polyphaga</taxon>
        <taxon>Cucujiformia</taxon>
        <taxon>Tenebrionidae</taxon>
        <taxon>Zophobas</taxon>
    </lineage>
</organism>
<dbReference type="AlphaFoldDB" id="A0AA38I991"/>
<comment type="caution">
    <text evidence="2">The sequence shown here is derived from an EMBL/GenBank/DDBJ whole genome shotgun (WGS) entry which is preliminary data.</text>
</comment>
<evidence type="ECO:0000256" key="1">
    <source>
        <dbReference type="SAM" id="MobiDB-lite"/>
    </source>
</evidence>
<dbReference type="EMBL" id="JALNTZ010000004">
    <property type="protein sequence ID" value="KAJ3653338.1"/>
    <property type="molecule type" value="Genomic_DNA"/>
</dbReference>
<gene>
    <name evidence="2" type="ORF">Zmor_012595</name>
</gene>
<protein>
    <submittedName>
        <fullName evidence="2">Uncharacterized protein</fullName>
    </submittedName>
</protein>
<keyword evidence="3" id="KW-1185">Reference proteome</keyword>
<proteinExistence type="predicted"/>
<dbReference type="Proteomes" id="UP001168821">
    <property type="component" value="Unassembled WGS sequence"/>
</dbReference>
<evidence type="ECO:0000313" key="3">
    <source>
        <dbReference type="Proteomes" id="UP001168821"/>
    </source>
</evidence>
<evidence type="ECO:0000313" key="2">
    <source>
        <dbReference type="EMBL" id="KAJ3653338.1"/>
    </source>
</evidence>
<reference evidence="2" key="1">
    <citation type="journal article" date="2023" name="G3 (Bethesda)">
        <title>Whole genome assemblies of Zophobas morio and Tenebrio molitor.</title>
        <authorList>
            <person name="Kaur S."/>
            <person name="Stinson S.A."/>
            <person name="diCenzo G.C."/>
        </authorList>
    </citation>
    <scope>NUCLEOTIDE SEQUENCE</scope>
    <source>
        <strain evidence="2">QUZm001</strain>
    </source>
</reference>
<accession>A0AA38I991</accession>
<sequence>MSGLQPGRGKTPVWERVGGLGDSQTFDTERCNSDRWTRLGLFSSDLMILASKSWELTFVSRSFIAATDRGNFFGSYADDSSSSTSTFYAIGAPASSASLTLLDYP</sequence>
<name>A0AA38I991_9CUCU</name>